<name>A0A9P6UQP3_9FUNG</name>
<keyword evidence="1" id="KW-0547">Nucleotide-binding</keyword>
<sequence length="1862" mass="209586">MNNRNSDLHGSQELMDLLQTIGLLNISSNSNDEESASQQPLTDQLDNQPTIPLQDNFYATTAIQKTATTTTSSVRSSLEYSFASLQVTDEDWLAIDEATTSATSAPVPKDINQLTTSELLLTTAPEVSKFKFSPSVLAHHANTACEKMLHLKGRQLWSQAQKQKVTPNIAAAEQEQRSRSPITIADATTRRGVVFESQLQSRIQDCVDCETEQDKDSYFRLATTPDNTMLCQPIFSLDESFYTPEMEKAGIVFGRFIPDFIQVLPGSMASDGTRKKRIFIIDAKSSSHVKISHQFQVTLYAIFLDHLIRVNGQTDRIEIDLQGGVWTPDRDDPHVFSLAFMRPIIENFIYKELPAILMKPLNQAVWHIDSPCHQCEFLDSCKDDAREQMTLSLIPMLSKKSALAIKAMSRSRSGKGAAGRNEIEDIEDLVANRTTLPVTHQNFLKRELRLDDNGTSPLIQSYKEQVIKVVPVRSMELPRQHDDRLLINLLIDPMTLLPYAYSLDMFKEQLTRPTRSTSGATRWSSHLQPKRLSDQILLAVELIDTLHEWLVNISEIRPRAPVLTIFFYSREMSNGLSNLLLKVVSSKRQDNTWIPLTKSRAMDLLTNMYEDPSFLTLSEVSGSNIRLPDLLQLAQGFKKPFPSHDKRLFSIEMALNSLLVLPVVGSYSFKDLMTYLVDVEAPFIIDDKDRNDDGFNSGNIFRTWSTTDHPDTIKTLLRKWAEQQNVILIALYAVVRQEHKDLKNMLLAPQSQFKMRAQFKFKNNLLAQFAFFLQWEVILQAQKRRQRRINMTDEEAFRNQLLFKCRYLGRHLGPLPVRGGSTPSTGTVKEPSNSDWSGFVGKFEITSPINPGVLTNEDFKQWLLSPDTSAGHGARMRYDEVNSVFNMFGRGVPAVVSTSYFDPETKIVYLGGTYRNMTAADELCLTENEYYVLERRELNVTLTTTMKKLVEMNEEGSRLFLKLLSHPNKWGELRPDKSADVFLESITNTTRRYDMTISQEQAFARVITNRLQIIWGPPGSGKTHFLALTILRFVDILHSLAIKGKGQGPQTIVLTAFTHSAINNLVKRVAQLHRDIAPRTGAENVVQPLVFYRLSNAQAGEVDGVQQVDPKDLAKLQRGQGTNGKSLENIIRIVSGTVWQIRRAAHPETGVDYMRNVQMLMIDEGSQLLAADSIHAIECLDPDNGRLIVAGDHLQLGPVISGEYPESDLAIDPTGSIMKNLMRKKDNSPVSMQWEEGGPAMDVGPCTFQLQDNFRMNKQLGTFMQSIYGPKYVVRNPGKSLPYSENVVRGMALPSEIRRILDPSLSAVCIELQLTEDLQSAQAVKVRNDIRVAASVEASLVVGIVESYLVMVGRDTVTTLFVAVPHHVQRLAILDKIEKAGLVSAFPMALIKVDTIEKMQGQEADIVVVCFGMFDEFTLVNELSYLYSVHRWIVALSRARCKTVLLMTPEIKAPRIIGGPGKVDARSLERLDGWGLLQAFERLRMLAQSEATNPAKKDENIFKQAWHSVEDALHLRSDPPVEDVPPPVPPKDDKWLVKTVNKSPPKDQTPEDPSFWDKLFHKSQKSTPTPDDDDEADAVSISVPADAALQHLGVEGDDAHLEDKKNYFKRMAERVKEKFDDDDSDSDSDDDDDEKAKKAEKKASMTEQEKLDHQKRKQLAPKVDPKEMQKAHAAVYGVSAETQAKEVEADKKLFGSWWGCHPRRSRAARKLAKQKEAEAEQERILQEIAARHKAEYEAAEAAKAAAKAAEKKWWQFGKEKSPAQKAREQREKSEKERKSSRTHQALAAAAAYEAMKKYNEKQERDGKEVSHGQMKAVLAGMAMAEAVKLFENRDDDDDDDDGKDDTVAEAGSMALKLFELLK</sequence>
<evidence type="ECO:0000259" key="6">
    <source>
        <dbReference type="Pfam" id="PF13087"/>
    </source>
</evidence>
<dbReference type="OrthoDB" id="6513042at2759"/>
<dbReference type="SUPFAM" id="SSF52540">
    <property type="entry name" value="P-loop containing nucleoside triphosphate hydrolases"/>
    <property type="match status" value="1"/>
</dbReference>
<dbReference type="InterPro" id="IPR027417">
    <property type="entry name" value="P-loop_NTPase"/>
</dbReference>
<proteinExistence type="predicted"/>
<dbReference type="Gene3D" id="3.40.50.300">
    <property type="entry name" value="P-loop containing nucleotide triphosphate hydrolases"/>
    <property type="match status" value="2"/>
</dbReference>
<comment type="caution">
    <text evidence="7">The sequence shown here is derived from an EMBL/GenBank/DDBJ whole genome shotgun (WGS) entry which is preliminary data.</text>
</comment>
<feature type="domain" description="DNA2/NAM7 helicase-like C-terminal" evidence="6">
    <location>
        <begin position="1248"/>
        <end position="1446"/>
    </location>
</feature>
<dbReference type="Proteomes" id="UP000823405">
    <property type="component" value="Unassembled WGS sequence"/>
</dbReference>
<feature type="region of interest" description="Disordered" evidence="5">
    <location>
        <begin position="1516"/>
        <end position="1556"/>
    </location>
</feature>
<dbReference type="Pfam" id="PF12585">
    <property type="entry name" value="DUF3759"/>
    <property type="match status" value="1"/>
</dbReference>
<reference evidence="7" key="1">
    <citation type="journal article" date="2020" name="Fungal Divers.">
        <title>Resolving the Mortierellaceae phylogeny through synthesis of multi-gene phylogenetics and phylogenomics.</title>
        <authorList>
            <person name="Vandepol N."/>
            <person name="Liber J."/>
            <person name="Desiro A."/>
            <person name="Na H."/>
            <person name="Kennedy M."/>
            <person name="Barry K."/>
            <person name="Grigoriev I.V."/>
            <person name="Miller A.N."/>
            <person name="O'Donnell K."/>
            <person name="Stajich J.E."/>
            <person name="Bonito G."/>
        </authorList>
    </citation>
    <scope>NUCLEOTIDE SEQUENCE</scope>
    <source>
        <strain evidence="7">NVP60</strain>
    </source>
</reference>
<keyword evidence="2" id="KW-0378">Hydrolase</keyword>
<feature type="region of interest" description="Disordered" evidence="5">
    <location>
        <begin position="28"/>
        <end position="50"/>
    </location>
</feature>
<protein>
    <submittedName>
        <fullName evidence="7">Tripartite DNA replication factor</fullName>
    </submittedName>
</protein>
<keyword evidence="8" id="KW-1185">Reference proteome</keyword>
<evidence type="ECO:0000313" key="7">
    <source>
        <dbReference type="EMBL" id="KAG0316634.1"/>
    </source>
</evidence>
<keyword evidence="4" id="KW-0067">ATP-binding</keyword>
<dbReference type="InterPro" id="IPR041679">
    <property type="entry name" value="DNA2/NAM7-like_C"/>
</dbReference>
<gene>
    <name evidence="7" type="primary">DNA2_2</name>
    <name evidence="7" type="ORF">BGZ97_006568</name>
</gene>
<dbReference type="EMBL" id="JAAAIN010000291">
    <property type="protein sequence ID" value="KAG0316634.1"/>
    <property type="molecule type" value="Genomic_DNA"/>
</dbReference>
<dbReference type="InterPro" id="IPR022234">
    <property type="entry name" value="DUF3759"/>
</dbReference>
<feature type="region of interest" description="Disordered" evidence="5">
    <location>
        <begin position="1615"/>
        <end position="1672"/>
    </location>
</feature>
<evidence type="ECO:0000256" key="3">
    <source>
        <dbReference type="ARBA" id="ARBA00022806"/>
    </source>
</evidence>
<keyword evidence="3" id="KW-0347">Helicase</keyword>
<dbReference type="Pfam" id="PF13087">
    <property type="entry name" value="AAA_12"/>
    <property type="match status" value="1"/>
</dbReference>
<organism evidence="7 8">
    <name type="scientific">Linnemannia gamsii</name>
    <dbReference type="NCBI Taxonomy" id="64522"/>
    <lineage>
        <taxon>Eukaryota</taxon>
        <taxon>Fungi</taxon>
        <taxon>Fungi incertae sedis</taxon>
        <taxon>Mucoromycota</taxon>
        <taxon>Mortierellomycotina</taxon>
        <taxon>Mortierellomycetes</taxon>
        <taxon>Mortierellales</taxon>
        <taxon>Mortierellaceae</taxon>
        <taxon>Linnemannia</taxon>
    </lineage>
</organism>
<dbReference type="GO" id="GO:0043139">
    <property type="term" value="F:5'-3' DNA helicase activity"/>
    <property type="evidence" value="ECO:0007669"/>
    <property type="project" value="TreeGrafter"/>
</dbReference>
<dbReference type="PANTHER" id="PTHR43788">
    <property type="entry name" value="DNA2/NAM7 HELICASE FAMILY MEMBER"/>
    <property type="match status" value="1"/>
</dbReference>
<feature type="compositionally biased region" description="Acidic residues" evidence="5">
    <location>
        <begin position="1620"/>
        <end position="1633"/>
    </location>
</feature>
<dbReference type="PANTHER" id="PTHR43788:SF8">
    <property type="entry name" value="DNA-BINDING PROTEIN SMUBP-2"/>
    <property type="match status" value="1"/>
</dbReference>
<dbReference type="GO" id="GO:0016787">
    <property type="term" value="F:hydrolase activity"/>
    <property type="evidence" value="ECO:0007669"/>
    <property type="project" value="UniProtKB-KW"/>
</dbReference>
<feature type="compositionally biased region" description="Basic and acidic residues" evidence="5">
    <location>
        <begin position="1749"/>
        <end position="1779"/>
    </location>
</feature>
<dbReference type="Pfam" id="PF13245">
    <property type="entry name" value="AAA_19"/>
    <property type="match status" value="1"/>
</dbReference>
<evidence type="ECO:0000256" key="2">
    <source>
        <dbReference type="ARBA" id="ARBA00022801"/>
    </source>
</evidence>
<evidence type="ECO:0000256" key="5">
    <source>
        <dbReference type="SAM" id="MobiDB-lite"/>
    </source>
</evidence>
<evidence type="ECO:0000256" key="1">
    <source>
        <dbReference type="ARBA" id="ARBA00022741"/>
    </source>
</evidence>
<feature type="compositionally biased region" description="Basic and acidic residues" evidence="5">
    <location>
        <begin position="1634"/>
        <end position="1652"/>
    </location>
</feature>
<dbReference type="GO" id="GO:0005524">
    <property type="term" value="F:ATP binding"/>
    <property type="evidence" value="ECO:0007669"/>
    <property type="project" value="UniProtKB-KW"/>
</dbReference>
<evidence type="ECO:0000313" key="8">
    <source>
        <dbReference type="Proteomes" id="UP000823405"/>
    </source>
</evidence>
<feature type="region of interest" description="Disordered" evidence="5">
    <location>
        <begin position="1749"/>
        <end position="1785"/>
    </location>
</feature>
<dbReference type="InterPro" id="IPR050534">
    <property type="entry name" value="Coronavir_polyprotein_1ab"/>
</dbReference>
<evidence type="ECO:0000256" key="4">
    <source>
        <dbReference type="ARBA" id="ARBA00022840"/>
    </source>
</evidence>
<accession>A0A9P6UQP3</accession>